<sequence>MDPRGGDAIPDGETNDFRSSDHPDDDKSHPHTGDGASPGYFSFPFFSCLFLEKMKETQIAPLVVRTESVVLYIFYAAQFLEHFGKYGEITDSVIMKDRKTGQPRGFGFVTYAEPSVVDKVIEDTHIINGKQVEIKRTIPKGAAGSKDFKTRKIFVGGIPSTVSEDEFKDFFTQYGVVREHQIMRDHATNRSRGFGFITFETEQAVDDLLEKGNKIEFAGAQVEIKRAEPKKPNPPPPPSKRYNDSRTAYGGGFGDGYGRYGGGGFGGGYNRSSGAYGGRAGGFGAYGG</sequence>
<dbReference type="InterPro" id="IPR012677">
    <property type="entry name" value="Nucleotide-bd_a/b_plait_sf"/>
</dbReference>
<dbReference type="GO" id="GO:0000785">
    <property type="term" value="C:chromatin"/>
    <property type="evidence" value="ECO:0007669"/>
    <property type="project" value="TreeGrafter"/>
</dbReference>
<gene>
    <name evidence="6" type="ORF">Goari_027135</name>
</gene>
<dbReference type="GO" id="GO:0003723">
    <property type="term" value="F:RNA binding"/>
    <property type="evidence" value="ECO:0007669"/>
    <property type="project" value="UniProtKB-UniRule"/>
</dbReference>
<dbReference type="SMART" id="SM00360">
    <property type="entry name" value="RRM"/>
    <property type="match status" value="2"/>
</dbReference>
<feature type="region of interest" description="Disordered" evidence="4">
    <location>
        <begin position="221"/>
        <end position="248"/>
    </location>
</feature>
<evidence type="ECO:0000256" key="2">
    <source>
        <dbReference type="ARBA" id="ARBA00023242"/>
    </source>
</evidence>
<dbReference type="PROSITE" id="PS50102">
    <property type="entry name" value="RRM"/>
    <property type="match status" value="2"/>
</dbReference>
<dbReference type="InterPro" id="IPR035979">
    <property type="entry name" value="RBD_domain_sf"/>
</dbReference>
<feature type="region of interest" description="Disordered" evidence="4">
    <location>
        <begin position="1"/>
        <end position="35"/>
    </location>
</feature>
<dbReference type="PANTHER" id="PTHR48033:SF5">
    <property type="entry name" value="RRM DOMAIN-CONTAINING PROTEIN"/>
    <property type="match status" value="1"/>
</dbReference>
<comment type="subcellular location">
    <subcellularLocation>
        <location evidence="1">Nucleus</location>
    </subcellularLocation>
</comment>
<protein>
    <recommendedName>
        <fullName evidence="5">RRM domain-containing protein</fullName>
    </recommendedName>
</protein>
<evidence type="ECO:0000256" key="1">
    <source>
        <dbReference type="ARBA" id="ARBA00004123"/>
    </source>
</evidence>
<proteinExistence type="predicted"/>
<evidence type="ECO:0000256" key="3">
    <source>
        <dbReference type="PROSITE-ProRule" id="PRU00176"/>
    </source>
</evidence>
<evidence type="ECO:0000259" key="5">
    <source>
        <dbReference type="PROSITE" id="PS50102"/>
    </source>
</evidence>
<evidence type="ECO:0000313" key="6">
    <source>
        <dbReference type="EMBL" id="MBA0703180.1"/>
    </source>
</evidence>
<reference evidence="6 7" key="1">
    <citation type="journal article" date="2019" name="Genome Biol. Evol.">
        <title>Insights into the evolution of the New World diploid cottons (Gossypium, subgenus Houzingenia) based on genome sequencing.</title>
        <authorList>
            <person name="Grover C.E."/>
            <person name="Arick M.A. 2nd"/>
            <person name="Thrash A."/>
            <person name="Conover J.L."/>
            <person name="Sanders W.S."/>
            <person name="Peterson D.G."/>
            <person name="Frelichowski J.E."/>
            <person name="Scheffler J.A."/>
            <person name="Scheffler B.E."/>
            <person name="Wendel J.F."/>
        </authorList>
    </citation>
    <scope>NUCLEOTIDE SEQUENCE [LARGE SCALE GENOMIC DNA]</scope>
    <source>
        <strain evidence="6">185</strain>
        <tissue evidence="6">Leaf</tissue>
    </source>
</reference>
<dbReference type="AlphaFoldDB" id="A0A7J8YV07"/>
<evidence type="ECO:0000313" key="7">
    <source>
        <dbReference type="Proteomes" id="UP000593577"/>
    </source>
</evidence>
<feature type="domain" description="RRM" evidence="5">
    <location>
        <begin position="151"/>
        <end position="229"/>
    </location>
</feature>
<feature type="compositionally biased region" description="Basic and acidic residues" evidence="4">
    <location>
        <begin position="15"/>
        <end position="32"/>
    </location>
</feature>
<accession>A0A7J8YV07</accession>
<dbReference type="Pfam" id="PF00076">
    <property type="entry name" value="RRM_1"/>
    <property type="match status" value="2"/>
</dbReference>
<feature type="non-terminal residue" evidence="6">
    <location>
        <position position="1"/>
    </location>
</feature>
<dbReference type="Gene3D" id="3.30.70.330">
    <property type="match status" value="2"/>
</dbReference>
<dbReference type="PANTHER" id="PTHR48033">
    <property type="entry name" value="RNA-BINDING (RRM/RBD/RNP MOTIFS) FAMILY PROTEIN"/>
    <property type="match status" value="1"/>
</dbReference>
<evidence type="ECO:0000256" key="4">
    <source>
        <dbReference type="SAM" id="MobiDB-lite"/>
    </source>
</evidence>
<comment type="caution">
    <text evidence="6">The sequence shown here is derived from an EMBL/GenBank/DDBJ whole genome shotgun (WGS) entry which is preliminary data.</text>
</comment>
<feature type="domain" description="RRM" evidence="5">
    <location>
        <begin position="47"/>
        <end position="139"/>
    </location>
</feature>
<dbReference type="GO" id="GO:0010468">
    <property type="term" value="P:regulation of gene expression"/>
    <property type="evidence" value="ECO:0007669"/>
    <property type="project" value="TreeGrafter"/>
</dbReference>
<dbReference type="GO" id="GO:0005654">
    <property type="term" value="C:nucleoplasm"/>
    <property type="evidence" value="ECO:0007669"/>
    <property type="project" value="TreeGrafter"/>
</dbReference>
<name>A0A7J8YV07_GOSAI</name>
<keyword evidence="3" id="KW-0694">RNA-binding</keyword>
<dbReference type="InterPro" id="IPR000504">
    <property type="entry name" value="RRM_dom"/>
</dbReference>
<dbReference type="EMBL" id="JABFAA010357849">
    <property type="protein sequence ID" value="MBA0703180.1"/>
    <property type="molecule type" value="Genomic_DNA"/>
</dbReference>
<dbReference type="Proteomes" id="UP000593577">
    <property type="component" value="Unassembled WGS sequence"/>
</dbReference>
<organism evidence="6 7">
    <name type="scientific">Gossypium aridum</name>
    <name type="common">American cotton</name>
    <name type="synonym">Erioxylum aridum</name>
    <dbReference type="NCBI Taxonomy" id="34290"/>
    <lineage>
        <taxon>Eukaryota</taxon>
        <taxon>Viridiplantae</taxon>
        <taxon>Streptophyta</taxon>
        <taxon>Embryophyta</taxon>
        <taxon>Tracheophyta</taxon>
        <taxon>Spermatophyta</taxon>
        <taxon>Magnoliopsida</taxon>
        <taxon>eudicotyledons</taxon>
        <taxon>Gunneridae</taxon>
        <taxon>Pentapetalae</taxon>
        <taxon>rosids</taxon>
        <taxon>malvids</taxon>
        <taxon>Malvales</taxon>
        <taxon>Malvaceae</taxon>
        <taxon>Malvoideae</taxon>
        <taxon>Gossypium</taxon>
    </lineage>
</organism>
<keyword evidence="2" id="KW-0539">Nucleus</keyword>
<keyword evidence="7" id="KW-1185">Reference proteome</keyword>
<dbReference type="SUPFAM" id="SSF54928">
    <property type="entry name" value="RNA-binding domain, RBD"/>
    <property type="match status" value="2"/>
</dbReference>